<evidence type="ECO:0000256" key="2">
    <source>
        <dbReference type="ARBA" id="ARBA00005099"/>
    </source>
</evidence>
<comment type="pathway">
    <text evidence="2">Amino-acid biosynthesis; L-serine biosynthesis; L-serine from 3-phospho-D-glycerate: step 2/3.</text>
</comment>
<evidence type="ECO:0000256" key="9">
    <source>
        <dbReference type="ARBA" id="ARBA00023299"/>
    </source>
</evidence>
<dbReference type="AlphaFoldDB" id="A0ABD1EWX4"/>
<evidence type="ECO:0000256" key="11">
    <source>
        <dbReference type="ARBA" id="ARBA00049007"/>
    </source>
</evidence>
<evidence type="ECO:0000256" key="6">
    <source>
        <dbReference type="ARBA" id="ARBA00022605"/>
    </source>
</evidence>
<evidence type="ECO:0000313" key="14">
    <source>
        <dbReference type="Proteomes" id="UP001566132"/>
    </source>
</evidence>
<evidence type="ECO:0000259" key="12">
    <source>
        <dbReference type="Pfam" id="PF00266"/>
    </source>
</evidence>
<evidence type="ECO:0000256" key="7">
    <source>
        <dbReference type="ARBA" id="ARBA00022679"/>
    </source>
</evidence>
<evidence type="ECO:0000313" key="13">
    <source>
        <dbReference type="EMBL" id="KAL1505542.1"/>
    </source>
</evidence>
<dbReference type="FunFam" id="3.40.640.10:FF:000010">
    <property type="entry name" value="Phosphoserine aminotransferase"/>
    <property type="match status" value="1"/>
</dbReference>
<evidence type="ECO:0000256" key="1">
    <source>
        <dbReference type="ARBA" id="ARBA00001933"/>
    </source>
</evidence>
<dbReference type="Proteomes" id="UP001566132">
    <property type="component" value="Unassembled WGS sequence"/>
</dbReference>
<comment type="cofactor">
    <cofactor evidence="1">
        <name>pyridoxal 5'-phosphate</name>
        <dbReference type="ChEBI" id="CHEBI:597326"/>
    </cofactor>
</comment>
<dbReference type="InterPro" id="IPR022278">
    <property type="entry name" value="Pser_aminoTfrase"/>
</dbReference>
<evidence type="ECO:0000256" key="3">
    <source>
        <dbReference type="ARBA" id="ARBA00006904"/>
    </source>
</evidence>
<protein>
    <recommendedName>
        <fullName evidence="4">phosphoserine transaminase</fullName>
        <ecNumber evidence="4">2.6.1.52</ecNumber>
    </recommendedName>
</protein>
<evidence type="ECO:0000256" key="8">
    <source>
        <dbReference type="ARBA" id="ARBA00022898"/>
    </source>
</evidence>
<keyword evidence="8" id="KW-0663">Pyridoxal phosphate</keyword>
<evidence type="ECO:0000256" key="4">
    <source>
        <dbReference type="ARBA" id="ARBA00013030"/>
    </source>
</evidence>
<comment type="catalytic activity">
    <reaction evidence="10">
        <text>4-(phosphooxy)-L-threonine + 2-oxoglutarate = (R)-3-hydroxy-2-oxo-4-phosphooxybutanoate + L-glutamate</text>
        <dbReference type="Rhea" id="RHEA:16573"/>
        <dbReference type="ChEBI" id="CHEBI:16810"/>
        <dbReference type="ChEBI" id="CHEBI:29985"/>
        <dbReference type="ChEBI" id="CHEBI:58452"/>
        <dbReference type="ChEBI" id="CHEBI:58538"/>
        <dbReference type="EC" id="2.6.1.52"/>
    </reaction>
</comment>
<dbReference type="EC" id="2.6.1.52" evidence="4"/>
<keyword evidence="9" id="KW-0718">Serine biosynthesis</keyword>
<dbReference type="FunFam" id="3.90.1150.10:FF:000006">
    <property type="entry name" value="Phosphoserine aminotransferase"/>
    <property type="match status" value="1"/>
</dbReference>
<dbReference type="InterPro" id="IPR000192">
    <property type="entry name" value="Aminotrans_V_dom"/>
</dbReference>
<dbReference type="Gene3D" id="3.90.1150.10">
    <property type="entry name" value="Aspartate Aminotransferase, domain 1"/>
    <property type="match status" value="1"/>
</dbReference>
<keyword evidence="6" id="KW-0028">Amino-acid biosynthesis</keyword>
<keyword evidence="5" id="KW-0032">Aminotransferase</keyword>
<accession>A0ABD1EWX4</accession>
<dbReference type="NCBIfam" id="TIGR01364">
    <property type="entry name" value="serC_1"/>
    <property type="match status" value="1"/>
</dbReference>
<keyword evidence="14" id="KW-1185">Reference proteome</keyword>
<reference evidence="13 14" key="1">
    <citation type="submission" date="2024-05" db="EMBL/GenBank/DDBJ databases">
        <title>Genetic variation in Jamaican populations of the coffee berry borer (Hypothenemus hampei).</title>
        <authorList>
            <person name="Errbii M."/>
            <person name="Myrie A."/>
        </authorList>
    </citation>
    <scope>NUCLEOTIDE SEQUENCE [LARGE SCALE GENOMIC DNA]</scope>
    <source>
        <strain evidence="13">JA-Hopewell-2020-01-JO</strain>
        <tissue evidence="13">Whole body</tissue>
    </source>
</reference>
<dbReference type="PIRSF" id="PIRSF000525">
    <property type="entry name" value="SerC"/>
    <property type="match status" value="1"/>
</dbReference>
<dbReference type="SUPFAM" id="SSF53383">
    <property type="entry name" value="PLP-dependent transferases"/>
    <property type="match status" value="1"/>
</dbReference>
<dbReference type="EMBL" id="JBDJPC010000004">
    <property type="protein sequence ID" value="KAL1505542.1"/>
    <property type="molecule type" value="Genomic_DNA"/>
</dbReference>
<organism evidence="13 14">
    <name type="scientific">Hypothenemus hampei</name>
    <name type="common">Coffee berry borer</name>
    <dbReference type="NCBI Taxonomy" id="57062"/>
    <lineage>
        <taxon>Eukaryota</taxon>
        <taxon>Metazoa</taxon>
        <taxon>Ecdysozoa</taxon>
        <taxon>Arthropoda</taxon>
        <taxon>Hexapoda</taxon>
        <taxon>Insecta</taxon>
        <taxon>Pterygota</taxon>
        <taxon>Neoptera</taxon>
        <taxon>Endopterygota</taxon>
        <taxon>Coleoptera</taxon>
        <taxon>Polyphaga</taxon>
        <taxon>Cucujiformia</taxon>
        <taxon>Curculionidae</taxon>
        <taxon>Scolytinae</taxon>
        <taxon>Hypothenemus</taxon>
    </lineage>
</organism>
<name>A0ABD1EWX4_HYPHA</name>
<dbReference type="HAMAP" id="MF_00160">
    <property type="entry name" value="SerC_aminotrans_5"/>
    <property type="match status" value="1"/>
</dbReference>
<dbReference type="PANTHER" id="PTHR43247:SF1">
    <property type="entry name" value="PHOSPHOSERINE AMINOTRANSFERASE"/>
    <property type="match status" value="1"/>
</dbReference>
<evidence type="ECO:0000256" key="10">
    <source>
        <dbReference type="ARBA" id="ARBA00047630"/>
    </source>
</evidence>
<dbReference type="GO" id="GO:0006564">
    <property type="term" value="P:L-serine biosynthetic process"/>
    <property type="evidence" value="ECO:0007669"/>
    <property type="project" value="UniProtKB-KW"/>
</dbReference>
<keyword evidence="7" id="KW-0808">Transferase</keyword>
<dbReference type="InterPro" id="IPR015422">
    <property type="entry name" value="PyrdxlP-dep_Trfase_small"/>
</dbReference>
<proteinExistence type="inferred from homology"/>
<dbReference type="Pfam" id="PF00266">
    <property type="entry name" value="Aminotran_5"/>
    <property type="match status" value="1"/>
</dbReference>
<sequence>MTTKPINFGAGPGKIPEDVLKEAQQEFLAYEGIEFSVTELSHRSDTYAKINETAQNDLRELLNVPSNYKIIFLHGGGQGLFAAVAMNLMGKNKIADYAVTGIWSQVAANEAKRYGQVNLVFPTPDNPGNIPEPSTWTITSNASYVYYCDNETIQGVEYPFIPDTKGVPLVADMSSNLMTRKFDISKFGVVIAAVQKNLGTAGLGIVIIREDLLGNALDICPSILNFKQVSDYNSILNTPPIFPIYLHGKVLKWVKKLGGLEAMENESKRKSQLLYSVIDSSNDFYQSTVPVNTRSRTNVTFRIKDKNEELESDFLKKAEEKKMFQLKGHSLVGGIRVSLYNAITYEDVEYLVDFMKEFQSNNA</sequence>
<dbReference type="GO" id="GO:0004648">
    <property type="term" value="F:O-phospho-L-serine:2-oxoglutarate aminotransferase activity"/>
    <property type="evidence" value="ECO:0007669"/>
    <property type="project" value="UniProtKB-EC"/>
</dbReference>
<comment type="similarity">
    <text evidence="3">Belongs to the class-V pyridoxal-phosphate-dependent aminotransferase family. SerC subfamily.</text>
</comment>
<dbReference type="PANTHER" id="PTHR43247">
    <property type="entry name" value="PHOSPHOSERINE AMINOTRANSFERASE"/>
    <property type="match status" value="1"/>
</dbReference>
<evidence type="ECO:0000256" key="5">
    <source>
        <dbReference type="ARBA" id="ARBA00022576"/>
    </source>
</evidence>
<dbReference type="Gene3D" id="3.40.640.10">
    <property type="entry name" value="Type I PLP-dependent aspartate aminotransferase-like (Major domain)"/>
    <property type="match status" value="1"/>
</dbReference>
<dbReference type="InterPro" id="IPR015421">
    <property type="entry name" value="PyrdxlP-dep_Trfase_major"/>
</dbReference>
<gene>
    <name evidence="13" type="ORF">ABEB36_005085</name>
</gene>
<comment type="caution">
    <text evidence="13">The sequence shown here is derived from an EMBL/GenBank/DDBJ whole genome shotgun (WGS) entry which is preliminary data.</text>
</comment>
<dbReference type="InterPro" id="IPR015424">
    <property type="entry name" value="PyrdxlP-dep_Trfase"/>
</dbReference>
<feature type="domain" description="Aminotransferase class V" evidence="12">
    <location>
        <begin position="7"/>
        <end position="351"/>
    </location>
</feature>
<dbReference type="NCBIfam" id="NF003764">
    <property type="entry name" value="PRK05355.1"/>
    <property type="match status" value="1"/>
</dbReference>
<comment type="catalytic activity">
    <reaction evidence="11">
        <text>O-phospho-L-serine + 2-oxoglutarate = 3-phosphooxypyruvate + L-glutamate</text>
        <dbReference type="Rhea" id="RHEA:14329"/>
        <dbReference type="ChEBI" id="CHEBI:16810"/>
        <dbReference type="ChEBI" id="CHEBI:18110"/>
        <dbReference type="ChEBI" id="CHEBI:29985"/>
        <dbReference type="ChEBI" id="CHEBI:57524"/>
        <dbReference type="EC" id="2.6.1.52"/>
    </reaction>
</comment>